<dbReference type="EMBL" id="MH591108">
    <property type="protein sequence ID" value="AYC65332.1"/>
    <property type="molecule type" value="Genomic_DNA"/>
</dbReference>
<sequence>MAIPKKRKSKKKKRLHQIHWKKKATYWKKKAIYFGQKIFKQS</sequence>
<dbReference type="GO" id="GO:0005840">
    <property type="term" value="C:ribosome"/>
    <property type="evidence" value="ECO:0007669"/>
    <property type="project" value="UniProtKB-KW"/>
</dbReference>
<accession>A0A386B0V3</accession>
<proteinExistence type="predicted"/>
<protein>
    <submittedName>
        <fullName evidence="1">Ribosomal protein L32</fullName>
    </submittedName>
</protein>
<gene>
    <name evidence="1" type="primary">rpl32</name>
</gene>
<name>A0A386B0V3_9CHLO</name>
<dbReference type="AlphaFoldDB" id="A0A386B0V3"/>
<dbReference type="GeneID" id="38334357"/>
<geneLocation type="chloroplast" evidence="1"/>
<keyword evidence="1" id="KW-0934">Plastid</keyword>
<keyword evidence="1" id="KW-0150">Chloroplast</keyword>
<reference evidence="1" key="1">
    <citation type="submission" date="2018-07" db="EMBL/GenBank/DDBJ databases">
        <authorList>
            <person name="Quirk P.G."/>
            <person name="Krulwich T.A."/>
        </authorList>
    </citation>
    <scope>NUCLEOTIDE SEQUENCE</scope>
</reference>
<keyword evidence="1" id="KW-0687">Ribonucleoprotein</keyword>
<organism evidence="1">
    <name type="scientific">Pedobesia claviformis</name>
    <dbReference type="NCBI Taxonomy" id="2364088"/>
    <lineage>
        <taxon>Eukaryota</taxon>
        <taxon>Viridiplantae</taxon>
        <taxon>Chlorophyta</taxon>
        <taxon>core chlorophytes</taxon>
        <taxon>Ulvophyceae</taxon>
        <taxon>TCBD clade</taxon>
        <taxon>Bryopsidales</taxon>
        <taxon>Bryopsidineae</taxon>
        <taxon>Derbesiaceae</taxon>
        <taxon>Pedobesia</taxon>
    </lineage>
</organism>
<keyword evidence="1" id="KW-0689">Ribosomal protein</keyword>
<reference evidence="1" key="2">
    <citation type="journal article" date="2019" name="Mol. Phylogenet. Evol.">
        <title>Reassessment of the classification of bryopsidales (chlorophyta) based on chloroplast phylogenomic analyses.</title>
        <authorList>
            <person name="Cremen M.C."/>
            <person name="Leliaert F."/>
            <person name="West J."/>
            <person name="Lam D.W."/>
            <person name="Shimada S."/>
            <person name="Lopez-Bautista J.M."/>
            <person name="Verbruggen H."/>
        </authorList>
    </citation>
    <scope>NUCLEOTIDE SEQUENCE</scope>
</reference>
<evidence type="ECO:0000313" key="1">
    <source>
        <dbReference type="EMBL" id="AYC65332.1"/>
    </source>
</evidence>
<dbReference type="RefSeq" id="YP_009532754.1">
    <property type="nucleotide sequence ID" value="NC_039766.1"/>
</dbReference>